<dbReference type="GO" id="GO:0004124">
    <property type="term" value="F:cysteine synthase activity"/>
    <property type="evidence" value="ECO:0007669"/>
    <property type="project" value="UniProtKB-EC"/>
</dbReference>
<evidence type="ECO:0000256" key="12">
    <source>
        <dbReference type="PIRSR" id="PIRSR605856-50"/>
    </source>
</evidence>
<dbReference type="EMBL" id="CP042425">
    <property type="protein sequence ID" value="QEL17329.1"/>
    <property type="molecule type" value="Genomic_DNA"/>
</dbReference>
<dbReference type="FunFam" id="3.40.50.1100:FF:000006">
    <property type="entry name" value="Cysteine synthase"/>
    <property type="match status" value="1"/>
</dbReference>
<dbReference type="InterPro" id="IPR005856">
    <property type="entry name" value="Cys_synth"/>
</dbReference>
<evidence type="ECO:0000313" key="15">
    <source>
        <dbReference type="EMBL" id="QEL17329.1"/>
    </source>
</evidence>
<dbReference type="EC" id="2.5.1.47" evidence="3"/>
<accession>A0A5C1AD96</accession>
<feature type="modified residue" description="N6-(pyridoxal phosphate)lysine" evidence="13">
    <location>
        <position position="52"/>
    </location>
</feature>
<dbReference type="Pfam" id="PF00291">
    <property type="entry name" value="PALP"/>
    <property type="match status" value="1"/>
</dbReference>
<dbReference type="OrthoDB" id="9808024at2"/>
<dbReference type="CDD" id="cd01561">
    <property type="entry name" value="CBS_like"/>
    <property type="match status" value="1"/>
</dbReference>
<evidence type="ECO:0000256" key="8">
    <source>
        <dbReference type="ARBA" id="ARBA00023192"/>
    </source>
</evidence>
<keyword evidence="5" id="KW-0028">Amino-acid biosynthesis</keyword>
<evidence type="ECO:0000256" key="9">
    <source>
        <dbReference type="ARBA" id="ARBA00030296"/>
    </source>
</evidence>
<comment type="similarity">
    <text evidence="2">Belongs to the cysteine synthase/cystathionine beta-synthase family.</text>
</comment>
<dbReference type="GO" id="GO:0006535">
    <property type="term" value="P:cysteine biosynthetic process from serine"/>
    <property type="evidence" value="ECO:0007669"/>
    <property type="project" value="InterPro"/>
</dbReference>
<evidence type="ECO:0000256" key="3">
    <source>
        <dbReference type="ARBA" id="ARBA00012681"/>
    </source>
</evidence>
<comment type="catalytic activity">
    <reaction evidence="11">
        <text>O-acetyl-L-serine + hydrogen sulfide = L-cysteine + acetate</text>
        <dbReference type="Rhea" id="RHEA:14829"/>
        <dbReference type="ChEBI" id="CHEBI:29919"/>
        <dbReference type="ChEBI" id="CHEBI:30089"/>
        <dbReference type="ChEBI" id="CHEBI:35235"/>
        <dbReference type="ChEBI" id="CHEBI:58340"/>
        <dbReference type="EC" id="2.5.1.47"/>
    </reaction>
</comment>
<dbReference type="SUPFAM" id="SSF53686">
    <property type="entry name" value="Tryptophan synthase beta subunit-like PLP-dependent enzymes"/>
    <property type="match status" value="1"/>
</dbReference>
<keyword evidence="7 12" id="KW-0663">Pyridoxal phosphate</keyword>
<feature type="domain" description="Tryptophan synthase beta chain-like PALP" evidence="14">
    <location>
        <begin position="15"/>
        <end position="325"/>
    </location>
</feature>
<dbReference type="PANTHER" id="PTHR10314">
    <property type="entry name" value="CYSTATHIONINE BETA-SYNTHASE"/>
    <property type="match status" value="1"/>
</dbReference>
<evidence type="ECO:0000256" key="6">
    <source>
        <dbReference type="ARBA" id="ARBA00022679"/>
    </source>
</evidence>
<organism evidence="15 16">
    <name type="scientific">Limnoglobus roseus</name>
    <dbReference type="NCBI Taxonomy" id="2598579"/>
    <lineage>
        <taxon>Bacteria</taxon>
        <taxon>Pseudomonadati</taxon>
        <taxon>Planctomycetota</taxon>
        <taxon>Planctomycetia</taxon>
        <taxon>Gemmatales</taxon>
        <taxon>Gemmataceae</taxon>
        <taxon>Limnoglobus</taxon>
    </lineage>
</organism>
<dbReference type="NCBIfam" id="TIGR01139">
    <property type="entry name" value="cysK"/>
    <property type="match status" value="1"/>
</dbReference>
<keyword evidence="6" id="KW-0808">Transferase</keyword>
<dbReference type="RefSeq" id="WP_149111956.1">
    <property type="nucleotide sequence ID" value="NZ_CP042425.1"/>
</dbReference>
<evidence type="ECO:0000256" key="13">
    <source>
        <dbReference type="PIRSR" id="PIRSR605856-51"/>
    </source>
</evidence>
<evidence type="ECO:0000256" key="2">
    <source>
        <dbReference type="ARBA" id="ARBA00007103"/>
    </source>
</evidence>
<dbReference type="Gene3D" id="3.40.50.1100">
    <property type="match status" value="2"/>
</dbReference>
<evidence type="ECO:0000259" key="14">
    <source>
        <dbReference type="Pfam" id="PF00291"/>
    </source>
</evidence>
<evidence type="ECO:0000256" key="7">
    <source>
        <dbReference type="ARBA" id="ARBA00022898"/>
    </source>
</evidence>
<protein>
    <recommendedName>
        <fullName evidence="4">Cysteine synthase</fullName>
        <ecNumber evidence="3">2.5.1.47</ecNumber>
    </recommendedName>
    <alternativeName>
        <fullName evidence="9">O-acetylserine (thiol)-lyase</fullName>
    </alternativeName>
    <alternativeName>
        <fullName evidence="10">O-acetylserine sulfhydrylase</fullName>
    </alternativeName>
</protein>
<feature type="binding site" evidence="12">
    <location>
        <begin position="189"/>
        <end position="193"/>
    </location>
    <ligand>
        <name>pyridoxal 5'-phosphate</name>
        <dbReference type="ChEBI" id="CHEBI:597326"/>
    </ligand>
</feature>
<evidence type="ECO:0000256" key="5">
    <source>
        <dbReference type="ARBA" id="ARBA00022605"/>
    </source>
</evidence>
<dbReference type="GO" id="GO:0016846">
    <property type="term" value="F:carbon-sulfur lyase activity"/>
    <property type="evidence" value="ECO:0007669"/>
    <property type="project" value="UniProtKB-ARBA"/>
</dbReference>
<dbReference type="Proteomes" id="UP000324974">
    <property type="component" value="Chromosome"/>
</dbReference>
<dbReference type="InterPro" id="IPR050214">
    <property type="entry name" value="Cys_Synth/Cystath_Beta-Synth"/>
</dbReference>
<evidence type="ECO:0000256" key="1">
    <source>
        <dbReference type="ARBA" id="ARBA00001933"/>
    </source>
</evidence>
<dbReference type="NCBIfam" id="TIGR01136">
    <property type="entry name" value="cysKM"/>
    <property type="match status" value="1"/>
</dbReference>
<dbReference type="AlphaFoldDB" id="A0A5C1AD96"/>
<feature type="binding site" evidence="12">
    <location>
        <position position="82"/>
    </location>
    <ligand>
        <name>pyridoxal 5'-phosphate</name>
        <dbReference type="ChEBI" id="CHEBI:597326"/>
    </ligand>
</feature>
<keyword evidence="8" id="KW-0198">Cysteine biosynthesis</keyword>
<evidence type="ECO:0000256" key="4">
    <source>
        <dbReference type="ARBA" id="ARBA00019371"/>
    </source>
</evidence>
<evidence type="ECO:0000256" key="11">
    <source>
        <dbReference type="ARBA" id="ARBA00047931"/>
    </source>
</evidence>
<dbReference type="FunFam" id="3.40.50.1100:FF:000002">
    <property type="entry name" value="Cysteine synthase"/>
    <property type="match status" value="1"/>
</dbReference>
<gene>
    <name evidence="15" type="primary">cysK</name>
    <name evidence="15" type="ORF">PX52LOC_04312</name>
</gene>
<comment type="cofactor">
    <cofactor evidence="1 12">
        <name>pyridoxal 5'-phosphate</name>
        <dbReference type="ChEBI" id="CHEBI:597326"/>
    </cofactor>
</comment>
<evidence type="ECO:0000313" key="16">
    <source>
        <dbReference type="Proteomes" id="UP000324974"/>
    </source>
</evidence>
<keyword evidence="16" id="KW-1185">Reference proteome</keyword>
<dbReference type="InterPro" id="IPR036052">
    <property type="entry name" value="TrpB-like_PALP_sf"/>
</dbReference>
<dbReference type="InterPro" id="IPR005859">
    <property type="entry name" value="CysK"/>
</dbReference>
<name>A0A5C1AD96_9BACT</name>
<sequence>MHSTADVRPKIYDSITEAMGGTPLVRVKRVTDGAKGVVLSKLENFNPLWSVKDRIGVSMIEDAEEKGKIQKGTVIIEATSGNTGIGLAFVCAARGYKLIVTMPESMSLERRRLLKAFGAELHLTPADKGMNGAVARAEELFREMGGEPKAFIPQQFKNPSNPAVHRKTTAEEIWKATNGAFDIFVSGVGTGGTITGCSEVFKERNPSIQIVAVEPTLSNVLTQHLQQDVPADKVVPNRHKIQGIGAGFIPGIVQDGLKRAAEKGRKLIDEIVQVTDDESFEMARRLAKEEGMLCGISCGAAMAAGVKLAKRPENAGKTIVVILPDLGERYLSTALYPEA</sequence>
<dbReference type="InterPro" id="IPR001926">
    <property type="entry name" value="TrpB-like_PALP"/>
</dbReference>
<reference evidence="16" key="1">
    <citation type="submission" date="2019-08" db="EMBL/GenBank/DDBJ databases">
        <title>Limnoglobus roseus gen. nov., sp. nov., a novel freshwater planctomycete with a giant genome from the family Gemmataceae.</title>
        <authorList>
            <person name="Kulichevskaya I.S."/>
            <person name="Naumoff D.G."/>
            <person name="Miroshnikov K."/>
            <person name="Ivanova A."/>
            <person name="Philippov D.A."/>
            <person name="Hakobyan A."/>
            <person name="Rijpstra I.C."/>
            <person name="Sinninghe Damste J.S."/>
            <person name="Liesack W."/>
            <person name="Dedysh S.N."/>
        </authorList>
    </citation>
    <scope>NUCLEOTIDE SEQUENCE [LARGE SCALE GENOMIC DNA]</scope>
    <source>
        <strain evidence="16">PX52</strain>
    </source>
</reference>
<feature type="binding site" evidence="12">
    <location>
        <position position="297"/>
    </location>
    <ligand>
        <name>pyridoxal 5'-phosphate</name>
        <dbReference type="ChEBI" id="CHEBI:597326"/>
    </ligand>
</feature>
<proteinExistence type="inferred from homology"/>
<dbReference type="KEGG" id="lrs:PX52LOC_04312"/>
<evidence type="ECO:0000256" key="10">
    <source>
        <dbReference type="ARBA" id="ARBA00033075"/>
    </source>
</evidence>